<feature type="transmembrane region" description="Helical" evidence="5">
    <location>
        <begin position="260"/>
        <end position="290"/>
    </location>
</feature>
<dbReference type="SUPFAM" id="SSF81321">
    <property type="entry name" value="Family A G protein-coupled receptor-like"/>
    <property type="match status" value="1"/>
</dbReference>
<dbReference type="InterPro" id="IPR017452">
    <property type="entry name" value="GPCR_Rhodpsn_7TM"/>
</dbReference>
<dbReference type="InterPro" id="IPR019427">
    <property type="entry name" value="7TM_GPCR_serpentine_rcpt_Srw"/>
</dbReference>
<dbReference type="AlphaFoldDB" id="A0A8S3YT92"/>
<feature type="transmembrane region" description="Helical" evidence="5">
    <location>
        <begin position="120"/>
        <end position="144"/>
    </location>
</feature>
<comment type="subcellular location">
    <subcellularLocation>
        <location evidence="1">Membrane</location>
    </subcellularLocation>
</comment>
<reference evidence="7" key="1">
    <citation type="submission" date="2021-04" db="EMBL/GenBank/DDBJ databases">
        <authorList>
            <consortium name="Molecular Ecology Group"/>
        </authorList>
    </citation>
    <scope>NUCLEOTIDE SEQUENCE</scope>
</reference>
<dbReference type="OrthoDB" id="6276488at2759"/>
<dbReference type="PANTHER" id="PTHR46641">
    <property type="entry name" value="FMRFAMIDE RECEPTOR-RELATED"/>
    <property type="match status" value="1"/>
</dbReference>
<dbReference type="Proteomes" id="UP000678393">
    <property type="component" value="Unassembled WGS sequence"/>
</dbReference>
<proteinExistence type="predicted"/>
<feature type="transmembrane region" description="Helical" evidence="5">
    <location>
        <begin position="204"/>
        <end position="228"/>
    </location>
</feature>
<feature type="transmembrane region" description="Helical" evidence="5">
    <location>
        <begin position="156"/>
        <end position="184"/>
    </location>
</feature>
<protein>
    <recommendedName>
        <fullName evidence="6">G-protein coupled receptors family 1 profile domain-containing protein</fullName>
    </recommendedName>
</protein>
<evidence type="ECO:0000256" key="3">
    <source>
        <dbReference type="ARBA" id="ARBA00022989"/>
    </source>
</evidence>
<keyword evidence="3 5" id="KW-1133">Transmembrane helix</keyword>
<organism evidence="7 8">
    <name type="scientific">Candidula unifasciata</name>
    <dbReference type="NCBI Taxonomy" id="100452"/>
    <lineage>
        <taxon>Eukaryota</taxon>
        <taxon>Metazoa</taxon>
        <taxon>Spiralia</taxon>
        <taxon>Lophotrochozoa</taxon>
        <taxon>Mollusca</taxon>
        <taxon>Gastropoda</taxon>
        <taxon>Heterobranchia</taxon>
        <taxon>Euthyneura</taxon>
        <taxon>Panpulmonata</taxon>
        <taxon>Eupulmonata</taxon>
        <taxon>Stylommatophora</taxon>
        <taxon>Helicina</taxon>
        <taxon>Helicoidea</taxon>
        <taxon>Geomitridae</taxon>
        <taxon>Candidula</taxon>
    </lineage>
</organism>
<dbReference type="PANTHER" id="PTHR46641:SF2">
    <property type="entry name" value="FMRFAMIDE RECEPTOR"/>
    <property type="match status" value="1"/>
</dbReference>
<feature type="domain" description="G-protein coupled receptors family 1 profile" evidence="6">
    <location>
        <begin position="53"/>
        <end position="322"/>
    </location>
</feature>
<accession>A0A8S3YT92</accession>
<dbReference type="GO" id="GO:0016020">
    <property type="term" value="C:membrane"/>
    <property type="evidence" value="ECO:0007669"/>
    <property type="project" value="UniProtKB-SubCell"/>
</dbReference>
<evidence type="ECO:0000259" key="6">
    <source>
        <dbReference type="PROSITE" id="PS50262"/>
    </source>
</evidence>
<evidence type="ECO:0000313" key="8">
    <source>
        <dbReference type="Proteomes" id="UP000678393"/>
    </source>
</evidence>
<feature type="transmembrane region" description="Helical" evidence="5">
    <location>
        <begin position="74"/>
        <end position="93"/>
    </location>
</feature>
<name>A0A8S3YT92_9EUPU</name>
<dbReference type="GO" id="GO:0008528">
    <property type="term" value="F:G protein-coupled peptide receptor activity"/>
    <property type="evidence" value="ECO:0007669"/>
    <property type="project" value="InterPro"/>
</dbReference>
<evidence type="ECO:0000256" key="5">
    <source>
        <dbReference type="SAM" id="Phobius"/>
    </source>
</evidence>
<keyword evidence="8" id="KW-1185">Reference proteome</keyword>
<dbReference type="PROSITE" id="PS50262">
    <property type="entry name" value="G_PROTEIN_RECEP_F1_2"/>
    <property type="match status" value="1"/>
</dbReference>
<feature type="transmembrane region" description="Helical" evidence="5">
    <location>
        <begin position="36"/>
        <end position="62"/>
    </location>
</feature>
<gene>
    <name evidence="7" type="ORF">CUNI_LOCUS4330</name>
</gene>
<comment type="caution">
    <text evidence="7">The sequence shown here is derived from an EMBL/GenBank/DDBJ whole genome shotgun (WGS) entry which is preliminary data.</text>
</comment>
<sequence length="341" mass="39106">MKLFKDADNNSETSNGFLSVLWTIHVPEIHLQIVSFFNLIVLSGLISVLGTVANVINLIVFYRQGLNTNINISFFALTLSDLSCLILQQWHIVIEFFKYTNLPIVFTDFQHATAAWPHELLTRLTCAITLYITVERCLCVMLPFAISKIFTVKRTLVVIICIYGVHFASWIPAYTSCYIGWKFFPERNQTLLGLIFVATEQTIAIFYIANAFSGVFVITCIVLVTLILKWQLRIKSDWRNSANAEQKKAEMLSKRERKTVVMVILIAVILVVCYTPSVTLSLITFCVPGFNVGGKYFEIYQFVWSFAYVLENINSSGNIFLYFKMGSKYRSTFKRLFRNED</sequence>
<evidence type="ECO:0000256" key="1">
    <source>
        <dbReference type="ARBA" id="ARBA00004370"/>
    </source>
</evidence>
<dbReference type="Pfam" id="PF10324">
    <property type="entry name" value="7TM_GPCR_Srw"/>
    <property type="match status" value="1"/>
</dbReference>
<dbReference type="Gene3D" id="1.20.1070.10">
    <property type="entry name" value="Rhodopsin 7-helix transmembrane proteins"/>
    <property type="match status" value="1"/>
</dbReference>
<keyword evidence="2 5" id="KW-0812">Transmembrane</keyword>
<evidence type="ECO:0000313" key="7">
    <source>
        <dbReference type="EMBL" id="CAG5118772.1"/>
    </source>
</evidence>
<dbReference type="EMBL" id="CAJHNH020000605">
    <property type="protein sequence ID" value="CAG5118772.1"/>
    <property type="molecule type" value="Genomic_DNA"/>
</dbReference>
<keyword evidence="4 5" id="KW-0472">Membrane</keyword>
<evidence type="ECO:0000256" key="4">
    <source>
        <dbReference type="ARBA" id="ARBA00023136"/>
    </source>
</evidence>
<feature type="transmembrane region" description="Helical" evidence="5">
    <location>
        <begin position="302"/>
        <end position="323"/>
    </location>
</feature>
<dbReference type="InterPro" id="IPR052954">
    <property type="entry name" value="GPCR-Ligand_Int"/>
</dbReference>
<evidence type="ECO:0000256" key="2">
    <source>
        <dbReference type="ARBA" id="ARBA00022692"/>
    </source>
</evidence>